<dbReference type="Gene3D" id="3.40.1090.10">
    <property type="entry name" value="Cytosolic phospholipase A2 catalytic domain"/>
    <property type="match status" value="1"/>
</dbReference>
<evidence type="ECO:0000256" key="1">
    <source>
        <dbReference type="SAM" id="MobiDB-lite"/>
    </source>
</evidence>
<feature type="transmembrane region" description="Helical" evidence="2">
    <location>
        <begin position="180"/>
        <end position="205"/>
    </location>
</feature>
<dbReference type="SUPFAM" id="SSF52151">
    <property type="entry name" value="FabD/lysophospholipase-like"/>
    <property type="match status" value="1"/>
</dbReference>
<organism evidence="3">
    <name type="scientific">Guillardia theta</name>
    <name type="common">Cryptophyte</name>
    <name type="synonym">Cryptomonas phi</name>
    <dbReference type="NCBI Taxonomy" id="55529"/>
    <lineage>
        <taxon>Eukaryota</taxon>
        <taxon>Cryptophyceae</taxon>
        <taxon>Pyrenomonadales</taxon>
        <taxon>Geminigeraceae</taxon>
        <taxon>Guillardia</taxon>
    </lineage>
</organism>
<keyword evidence="2" id="KW-0472">Membrane</keyword>
<feature type="transmembrane region" description="Helical" evidence="2">
    <location>
        <begin position="351"/>
        <end position="368"/>
    </location>
</feature>
<evidence type="ECO:0008006" key="4">
    <source>
        <dbReference type="Google" id="ProtNLM"/>
    </source>
</evidence>
<dbReference type="GO" id="GO:0005829">
    <property type="term" value="C:cytosol"/>
    <property type="evidence" value="ECO:0007669"/>
    <property type="project" value="TreeGrafter"/>
</dbReference>
<dbReference type="InterPro" id="IPR016035">
    <property type="entry name" value="Acyl_Trfase/lysoPLipase"/>
</dbReference>
<gene>
    <name evidence="3" type="ORF">GTHE00462_LOCUS32917</name>
</gene>
<dbReference type="EMBL" id="HBKN01042079">
    <property type="protein sequence ID" value="CAE2330533.1"/>
    <property type="molecule type" value="Transcribed_RNA"/>
</dbReference>
<feature type="transmembrane region" description="Helical" evidence="2">
    <location>
        <begin position="226"/>
        <end position="248"/>
    </location>
</feature>
<keyword evidence="2" id="KW-0812">Transmembrane</keyword>
<accession>A0A7S4PC17</accession>
<dbReference type="AlphaFoldDB" id="A0A7S4PC17"/>
<feature type="transmembrane region" description="Helical" evidence="2">
    <location>
        <begin position="389"/>
        <end position="410"/>
    </location>
</feature>
<feature type="transmembrane region" description="Helical" evidence="2">
    <location>
        <begin position="287"/>
        <end position="307"/>
    </location>
</feature>
<evidence type="ECO:0000313" key="3">
    <source>
        <dbReference type="EMBL" id="CAE2330533.1"/>
    </source>
</evidence>
<proteinExistence type="predicted"/>
<feature type="region of interest" description="Disordered" evidence="1">
    <location>
        <begin position="1030"/>
        <end position="1053"/>
    </location>
</feature>
<dbReference type="GO" id="GO:0004623">
    <property type="term" value="F:phospholipase A2 activity"/>
    <property type="evidence" value="ECO:0007669"/>
    <property type="project" value="TreeGrafter"/>
</dbReference>
<name>A0A7S4PC17_GUITH</name>
<dbReference type="PANTHER" id="PTHR10728:SF40">
    <property type="entry name" value="PATATIN FAMILY PROTEIN"/>
    <property type="match status" value="1"/>
</dbReference>
<evidence type="ECO:0000256" key="2">
    <source>
        <dbReference type="SAM" id="Phobius"/>
    </source>
</evidence>
<dbReference type="PANTHER" id="PTHR10728">
    <property type="entry name" value="CYTOSOLIC PHOSPHOLIPASE A2"/>
    <property type="match status" value="1"/>
</dbReference>
<dbReference type="GO" id="GO:0046475">
    <property type="term" value="P:glycerophospholipid catabolic process"/>
    <property type="evidence" value="ECO:0007669"/>
    <property type="project" value="TreeGrafter"/>
</dbReference>
<feature type="transmembrane region" description="Helical" evidence="2">
    <location>
        <begin position="708"/>
        <end position="741"/>
    </location>
</feature>
<reference evidence="3" key="1">
    <citation type="submission" date="2021-01" db="EMBL/GenBank/DDBJ databases">
        <authorList>
            <person name="Corre E."/>
            <person name="Pelletier E."/>
            <person name="Niang G."/>
            <person name="Scheremetjew M."/>
            <person name="Finn R."/>
            <person name="Kale V."/>
            <person name="Holt S."/>
            <person name="Cochrane G."/>
            <person name="Meng A."/>
            <person name="Brown T."/>
            <person name="Cohen L."/>
        </authorList>
    </citation>
    <scope>NUCLEOTIDE SEQUENCE</scope>
    <source>
        <strain evidence="3">CCMP 2712</strain>
    </source>
</reference>
<feature type="transmembrane region" description="Helical" evidence="2">
    <location>
        <begin position="319"/>
        <end position="339"/>
    </location>
</feature>
<keyword evidence="2" id="KW-1133">Transmembrane helix</keyword>
<protein>
    <recommendedName>
        <fullName evidence="4">PNPLA domain-containing protein</fullName>
    </recommendedName>
</protein>
<sequence length="1086" mass="119111">MSCLNCHSQEEIYEGESRWIKERRQRLDGSKKPLSGSKSCEAAKQDVRHLDDTFGVCISPGGMRSAAFSLGALEQLSQSGLFDRVDYISCAAGGSCVVASLLSNALALSRRSDGDARFIGQAAGGQEGLPDSLKKKSRASKLSQISRFSASEFIERSVEQIKLICQDKSPGIYLLAAQKALMLSVSVIVTPMIALAACFFIAASLSDVLGDPLRSLLVKGFRPFQLAAVFVFFGPVWVGLCCVATSWMGNDDGGGASGSNCRCLCRYLSAASCVKGGISKAPLWSQVAAYLATSMAGLFVVIIFMLLEERLLKHTIIDEVILVIIWGLWTAMMTKTTLFHSCNERTRDKQMLYGLQVAMIVAALWLISRGCVELIFHRRSASRAYEVTCSWLLVLIAVRDLLVSCIHILLRVRMRRNFLAFSCEEHKEQAMRGVFENIGDIYYNIESQMASSAASSASSASSSLRSLSSKTFHSELIEHLAKLMRSWRTLTPKEQIDPFLLEQTPDCSMPYVLVTVSASGPLCHDDGFLKSPLQICGDEPLPALDPAYSSSSSSSFPFLLSPKFCGSSRAGYFATPASLTISETLYLSSGREFFNDSRGRMKGPSGSQLACSSTGITGCVCGQIWLQAGGWLQLPAREAMKAQGRGAGSPSRGSAHHRDILISGSPTPNFFLDTNGNRPIVREEISLRARCLQFLANQLNSKRFQCSLLLLSISTLVSILHPALLLVVVTIALIVVVVSLLPEGRTLLQHSYLLLLHKLLRDLFLGRPTSSLLFVSDEDQVDQLGLFELLRRRCSLIVVLDSTVDEKFGASPPGDVEQADPCWAFLKVVERARRELGCAFLPPRDHEGDIWTVVRDFHRNPHARTLRLKVHYMSLAAAGGASPTSLSDVSRSLQMKVEEEKQSSKGKDVVVKEGYIILLKSRWTPADSDLLPQEQAFNRPSCTRINPILLPGGGAYRRRMDSQQKLEELMQRIKIVYEQAKQGCRRMLLGNSWSPEGSVFGEANFDALFKLGKRATASIVDDLQEQLVVSKRSTSPQQEEGWEKGSTSTSSVPFTLSEEAGVRNLSGFSFVEVPEEEAVKDGVVQA</sequence>